<comment type="catalytic activity">
    <reaction evidence="1">
        <text>citrate + acetyl-CoA = (3S)-citryl-CoA + acetate</text>
        <dbReference type="Rhea" id="RHEA:19405"/>
        <dbReference type="ChEBI" id="CHEBI:16947"/>
        <dbReference type="ChEBI" id="CHEBI:30089"/>
        <dbReference type="ChEBI" id="CHEBI:57288"/>
        <dbReference type="ChEBI" id="CHEBI:57321"/>
        <dbReference type="EC" id="2.8.3.10"/>
    </reaction>
</comment>
<proteinExistence type="predicted"/>
<protein>
    <recommendedName>
        <fullName evidence="1">Citrate lyase alpha chain</fullName>
        <shortName evidence="1">Citrase alpha chain</shortName>
        <ecNumber evidence="1">2.8.3.10</ecNumber>
        <ecNumber evidence="1">4.1.3.6</ecNumber>
    </recommendedName>
    <alternativeName>
        <fullName evidence="1">Citrate (pro-3S)-lyase alpha chain</fullName>
    </alternativeName>
    <alternativeName>
        <fullName evidence="1">Citrate CoA-transferase subunit</fullName>
    </alternativeName>
</protein>
<dbReference type="GO" id="GO:0008814">
    <property type="term" value="F:citrate CoA-transferase activity"/>
    <property type="evidence" value="ECO:0007669"/>
    <property type="project" value="UniProtKB-UniRule"/>
</dbReference>
<keyword evidence="1 2" id="KW-0456">Lyase</keyword>
<evidence type="ECO:0000313" key="2">
    <source>
        <dbReference type="EMBL" id="OJG83981.1"/>
    </source>
</evidence>
<dbReference type="EMBL" id="JXLB01000001">
    <property type="protein sequence ID" value="OJG83981.1"/>
    <property type="molecule type" value="Genomic_DNA"/>
</dbReference>
<dbReference type="GO" id="GO:0009346">
    <property type="term" value="C:ATP-independent citrate lyase complex"/>
    <property type="evidence" value="ECO:0007669"/>
    <property type="project" value="UniProtKB-UniRule"/>
</dbReference>
<dbReference type="PANTHER" id="PTHR40596:SF1">
    <property type="entry name" value="CITRATE LYASE ALPHA CHAIN"/>
    <property type="match status" value="1"/>
</dbReference>
<dbReference type="STRING" id="150033.RV14_GL000158"/>
<organism evidence="2 3">
    <name type="scientific">Enterococcus ratti</name>
    <dbReference type="NCBI Taxonomy" id="150033"/>
    <lineage>
        <taxon>Bacteria</taxon>
        <taxon>Bacillati</taxon>
        <taxon>Bacillota</taxon>
        <taxon>Bacilli</taxon>
        <taxon>Lactobacillales</taxon>
        <taxon>Enterococcaceae</taxon>
        <taxon>Enterococcus</taxon>
    </lineage>
</organism>
<sequence>MPTIKEAIAKSGLKDGMTISFHHHLREGDFVFNQVMEVIREMKIKDLTLAPSSLTNTMNEMVIACIKDGTVTHITSSGMRGSLGEFISHGGMKNPVILRSHGNRPRAIESGELKIDVAFLGVPTSDDYGNANAIYGKSVFGSLGYAKVDAQYANKVVLLTDHLVPYPNTPVSIAQTQVDYVVEVDAIGDPNKIGAGATRFTKNPKELKIAEMVKEVIVHSPYFKNGFSFQTGTGGAALAVTRYLSEEMKEKDIKASFALGGITTPTVELLEKGLVEKVLDVQDFDRGAAEGMAKFEKQQEIDASYYADPSNKGAVVNKLDVAILSALEIDTHFNVNVMTGSDGVLRGAIGGHQDAATAKLTIISAPLVRGRIPTVVKDVTTLITPGESIDVLVTEVGIAIHPNRQDLAAIFRKIPQIPVFTIEELQQKAEQIVGVPEPLLFTERVVAYVEYRDGSILDIVRQVKPIEE</sequence>
<dbReference type="GO" id="GO:0005737">
    <property type="term" value="C:cytoplasm"/>
    <property type="evidence" value="ECO:0007669"/>
    <property type="project" value="UniProtKB-SubCell"/>
</dbReference>
<dbReference type="PIRSF" id="PIRSF009451">
    <property type="entry name" value="Citrt_lyas_alpha"/>
    <property type="match status" value="1"/>
</dbReference>
<gene>
    <name evidence="2" type="ORF">RV14_GL000158</name>
</gene>
<name>A0A1L8WSG6_9ENTE</name>
<dbReference type="Gene3D" id="3.40.1080.10">
    <property type="entry name" value="Glutaconate Coenzyme A-transferase"/>
    <property type="match status" value="2"/>
</dbReference>
<dbReference type="SUPFAM" id="SSF100950">
    <property type="entry name" value="NagB/RpiA/CoA transferase-like"/>
    <property type="match status" value="2"/>
</dbReference>
<evidence type="ECO:0000256" key="1">
    <source>
        <dbReference type="PIRNR" id="PIRNR009451"/>
    </source>
</evidence>
<keyword evidence="3" id="KW-1185">Reference proteome</keyword>
<dbReference type="EC" id="4.1.3.6" evidence="1"/>
<dbReference type="InterPro" id="IPR037171">
    <property type="entry name" value="NagB/RpiA_transferase-like"/>
</dbReference>
<dbReference type="NCBIfam" id="TIGR01584">
    <property type="entry name" value="citF"/>
    <property type="match status" value="1"/>
</dbReference>
<dbReference type="Proteomes" id="UP000182152">
    <property type="component" value="Unassembled WGS sequence"/>
</dbReference>
<keyword evidence="1" id="KW-0808">Transferase</keyword>
<dbReference type="GO" id="GO:0008815">
    <property type="term" value="F:citrate (pro-3S)-lyase activity"/>
    <property type="evidence" value="ECO:0007669"/>
    <property type="project" value="UniProtKB-UniRule"/>
</dbReference>
<comment type="caution">
    <text evidence="2">The sequence shown here is derived from an EMBL/GenBank/DDBJ whole genome shotgun (WGS) entry which is preliminary data.</text>
</comment>
<dbReference type="AlphaFoldDB" id="A0A1L8WSG6"/>
<comment type="subcellular location">
    <subcellularLocation>
        <location evidence="1">Cytoplasm</location>
    </subcellularLocation>
</comment>
<dbReference type="PANTHER" id="PTHR40596">
    <property type="entry name" value="CITRATE LYASE ALPHA CHAIN"/>
    <property type="match status" value="1"/>
</dbReference>
<dbReference type="InterPro" id="IPR006472">
    <property type="entry name" value="Citrate_lyase_asu"/>
</dbReference>
<keyword evidence="1" id="KW-0963">Cytoplasm</keyword>
<evidence type="ECO:0000313" key="3">
    <source>
        <dbReference type="Proteomes" id="UP000182152"/>
    </source>
</evidence>
<accession>A0A1L8WSG6</accession>
<reference evidence="2 3" key="1">
    <citation type="submission" date="2014-12" db="EMBL/GenBank/DDBJ databases">
        <title>Draft genome sequences of 29 type strains of Enterococci.</title>
        <authorList>
            <person name="Zhong Z."/>
            <person name="Sun Z."/>
            <person name="Liu W."/>
            <person name="Zhang W."/>
            <person name="Zhang H."/>
        </authorList>
    </citation>
    <scope>NUCLEOTIDE SEQUENCE [LARGE SCALE GENOMIC DNA]</scope>
    <source>
        <strain evidence="2 3">DSM 15687</strain>
    </source>
</reference>
<comment type="catalytic activity">
    <reaction evidence="1">
        <text>citrate = oxaloacetate + acetate</text>
        <dbReference type="Rhea" id="RHEA:10760"/>
        <dbReference type="ChEBI" id="CHEBI:16452"/>
        <dbReference type="ChEBI" id="CHEBI:16947"/>
        <dbReference type="ChEBI" id="CHEBI:30089"/>
        <dbReference type="EC" id="4.1.3.6"/>
    </reaction>
</comment>
<dbReference type="GO" id="GO:0006084">
    <property type="term" value="P:acetyl-CoA metabolic process"/>
    <property type="evidence" value="ECO:0007669"/>
    <property type="project" value="UniProtKB-UniRule"/>
</dbReference>
<dbReference type="EC" id="2.8.3.10" evidence="1"/>
<dbReference type="Pfam" id="PF04223">
    <property type="entry name" value="CitF"/>
    <property type="match status" value="1"/>
</dbReference>